<feature type="domain" description="Doubled CXXCH motif" evidence="3">
    <location>
        <begin position="439"/>
        <end position="500"/>
    </location>
</feature>
<evidence type="ECO:0000313" key="5">
    <source>
        <dbReference type="Proteomes" id="UP000683559"/>
    </source>
</evidence>
<sequence>MNTPTLMWRIGRHVIAAALAAGVAGTPAHAKLSVLSSPHNLSASGGRGGSRPGVSFSEERRVCVFCHVPHQATPGLPLWSRPLSPEGTNYRLYQSSTLSATAVTGKPTGASRLCLSCHDGTIALGQFAGSGITTAVTMPGGTTDNPNLTINLTDDHPISIQYTEAVAQQSQLVSPSALQGRVRLEGGSVLQCTSCHDPHDNQFGDFLVINNTNPSLPNYQPGAPLCVACHRPAGWDSAAHNPVRTPTLPNGCVTCHVVHNAPGPVRLLRGAKQEDTCYQSCHNGTGMGADIKSLLGTGMHRHPVGEDGGGVGHDEKESLPAAEHHVQCVDCHNPHQAAVEATPLSLPPFVNGTLRGVVKDNLGGKADYEYEICFKCHSGANADKFAGVLEPKPNRVIAEQNQAFRFDILNPSFHPVMADRKTSGASLLVELQSSMKRIYCSDCHNNSLGTRAGGSGPSGPHGSQYPHILIGQYDMPVAGSATTSYNKSQYALCFRCHSEDYVMVTGTAFNDAGVNEHATHVRDRLIPCFACHDPHGVPWRLGGTAANNAHLVNFDKDYTVGAQVATPVYVTSAPGVGSCTVNCHTVAGNTHGYTKSAAKGVLRFKPAAFPKKR</sequence>
<dbReference type="EMBL" id="CP077683">
    <property type="protein sequence ID" value="QXE90895.1"/>
    <property type="molecule type" value="Genomic_DNA"/>
</dbReference>
<keyword evidence="1 2" id="KW-0732">Signal</keyword>
<dbReference type="PANTHER" id="PTHR35038">
    <property type="entry name" value="DISSIMILATORY SULFITE REDUCTASE SIRA"/>
    <property type="match status" value="1"/>
</dbReference>
<dbReference type="Pfam" id="PF09699">
    <property type="entry name" value="Paired_CXXCH_1"/>
    <property type="match status" value="2"/>
</dbReference>
<evidence type="ECO:0000259" key="3">
    <source>
        <dbReference type="Pfam" id="PF09699"/>
    </source>
</evidence>
<dbReference type="InterPro" id="IPR051829">
    <property type="entry name" value="Multiheme_Cytochr_ET"/>
</dbReference>
<evidence type="ECO:0000256" key="2">
    <source>
        <dbReference type="SAM" id="SignalP"/>
    </source>
</evidence>
<dbReference type="PANTHER" id="PTHR35038:SF6">
    <property type="entry name" value="SURFACE LOCALIZED DECAHEME CYTOCHROME C LIPOPROTEIN"/>
    <property type="match status" value="1"/>
</dbReference>
<reference evidence="4 5" key="1">
    <citation type="submission" date="2021-06" db="EMBL/GenBank/DDBJ databases">
        <title>Gemonas diversity in paddy soil.</title>
        <authorList>
            <person name="Liu G."/>
        </authorList>
    </citation>
    <scope>NUCLEOTIDE SEQUENCE [LARGE SCALE GENOMIC DNA]</scope>
    <source>
        <strain evidence="4 5">RG2</strain>
    </source>
</reference>
<name>A0ABX8LJL1_9BACT</name>
<organism evidence="4 5">
    <name type="scientific">Geomonas subterranea</name>
    <dbReference type="NCBI Taxonomy" id="2847989"/>
    <lineage>
        <taxon>Bacteria</taxon>
        <taxon>Pseudomonadati</taxon>
        <taxon>Thermodesulfobacteriota</taxon>
        <taxon>Desulfuromonadia</taxon>
        <taxon>Geobacterales</taxon>
        <taxon>Geobacteraceae</taxon>
        <taxon>Geomonas</taxon>
    </lineage>
</organism>
<accession>A0ABX8LJL1</accession>
<dbReference type="Proteomes" id="UP000683559">
    <property type="component" value="Chromosome"/>
</dbReference>
<gene>
    <name evidence="4" type="ORF">KP001_21390</name>
</gene>
<evidence type="ECO:0000256" key="1">
    <source>
        <dbReference type="ARBA" id="ARBA00022729"/>
    </source>
</evidence>
<feature type="chain" id="PRO_5046917103" evidence="2">
    <location>
        <begin position="31"/>
        <end position="613"/>
    </location>
</feature>
<dbReference type="RefSeq" id="WP_217287489.1">
    <property type="nucleotide sequence ID" value="NZ_CP077683.1"/>
</dbReference>
<protein>
    <submittedName>
        <fullName evidence="4">Cytochrome C</fullName>
    </submittedName>
</protein>
<dbReference type="InterPro" id="IPR010177">
    <property type="entry name" value="Paired_CXXCH_1"/>
</dbReference>
<evidence type="ECO:0000313" key="4">
    <source>
        <dbReference type="EMBL" id="QXE90895.1"/>
    </source>
</evidence>
<keyword evidence="5" id="KW-1185">Reference proteome</keyword>
<feature type="signal peptide" evidence="2">
    <location>
        <begin position="1"/>
        <end position="30"/>
    </location>
</feature>
<feature type="domain" description="Doubled CXXCH motif" evidence="3">
    <location>
        <begin position="191"/>
        <end position="232"/>
    </location>
</feature>
<proteinExistence type="predicted"/>